<feature type="domain" description="Sortilin N-terminal" evidence="3">
    <location>
        <begin position="97"/>
        <end position="220"/>
    </location>
</feature>
<dbReference type="InterPro" id="IPR031778">
    <property type="entry name" value="Sortilin_N"/>
</dbReference>
<dbReference type="InterPro" id="IPR052025">
    <property type="entry name" value="Xyloglucanase_GH74"/>
</dbReference>
<accession>A0A160VFL2</accession>
<keyword evidence="1" id="KW-0677">Repeat</keyword>
<dbReference type="Gene3D" id="2.130.10.10">
    <property type="entry name" value="YVTN repeat-like/Quinoprotein amine dehydrogenase"/>
    <property type="match status" value="4"/>
</dbReference>
<dbReference type="GO" id="GO:0010411">
    <property type="term" value="P:xyloglucan metabolic process"/>
    <property type="evidence" value="ECO:0007669"/>
    <property type="project" value="TreeGrafter"/>
</dbReference>
<organism evidence="4">
    <name type="scientific">hydrothermal vent metagenome</name>
    <dbReference type="NCBI Taxonomy" id="652676"/>
    <lineage>
        <taxon>unclassified sequences</taxon>
        <taxon>metagenomes</taxon>
        <taxon>ecological metagenomes</taxon>
    </lineage>
</organism>
<evidence type="ECO:0000313" key="4">
    <source>
        <dbReference type="EMBL" id="CUV09122.1"/>
    </source>
</evidence>
<sequence length="1037" mass="116669">MKKFKGMKARSIGPAGMSGRVTAIDVVLSNADVMYVGTASGGLWKSESGGVKWEPIFDDQKAASIGDVTVDPTNPDVIWVGTGEGNPRNSQTAGYGVYKSINGGKTWGYKGLGETRNIHRLLINPNNPDEVYVGAQGSAWGDSENRGVYKTTDGGETWEKILYVNENTGIGELVMDPQNPDKLIANMWQFRRWPWYFKSGGEGSGLYVTYNGGEEWKKRTDKDGLPKGELGRMGIAIARSNTKIVYALVESKKNALYKSDDGGFKWKKVSDKNIGNRPFYYAEIYVDPINENRIYNLHSTVTVSNDGGKTFSQLMTAYGSNGVHPDHHAFWGHPTNPHFIIEGNDGGLNISLDRGKTWRFVENLPLAQFYHINYDMEWPYNVYGGMQDNGSWRGPAYVWRAGGIRNAYWEELYFGDGFDVVPHPGNSRYGYAMSQGGNVGRYDLLTGHTQFIKPVHPDGERLRFNWNAAIAQDPHDEDAIYYGSQYLHYSTDRGNNWKIISPDLTTNDPEKQKQNKSGGLTYDATGAENFTTIIAIAPSPINRNVIWVGTDDGNVQLTQDRGKTWENVSKRIFGPPDGSWIPQITASTYDPKEAVVVINNYRRNDWKPYAFRTTNYGKSWKAIADEDNVWGYVLSYVQDPLEPNLQFLGTEFGLYVSIDGSKTWTKWTSGFPTVSTMDLKIHPREHDLVIGTFGRAAYILDDIRALREMAASNEDLMKKRLHFFDPPVAVLSINRQASGTRFEANAIFSGQNRKRGAMLTFVYNPGKKKPETKKREDSGIKKDDAKKKKEKVKLEVLDSDGKIIRTVKYDVEPGVNRIYWDLRRKGVRSPNTPKPKPDAREPGGPAVLPGEYTVRLSHGKESASQVVNVITDPRVGIVVRNIENLQPIYKQQMLLSSKVTEAMDRIRQSKSTVASINKMLDVKKNESHKAIQKKGKAMTDSLKILEELIVNPRGKQGIVRNPNILSATVGTVNRYLFSNLSGPNKSHEYLMMKAKRESEQVLTKVNLFFDNEWQKYQSEVENANLSLFKNYEPIKIE</sequence>
<dbReference type="SUPFAM" id="SSF50939">
    <property type="entry name" value="Sialidases"/>
    <property type="match status" value="1"/>
</dbReference>
<protein>
    <recommendedName>
        <fullName evidence="3">Sortilin N-terminal domain-containing protein</fullName>
    </recommendedName>
</protein>
<proteinExistence type="predicted"/>
<reference evidence="4" key="1">
    <citation type="submission" date="2015-10" db="EMBL/GenBank/DDBJ databases">
        <authorList>
            <person name="Gilbert D.G."/>
        </authorList>
    </citation>
    <scope>NUCLEOTIDE SEQUENCE</scope>
</reference>
<feature type="compositionally biased region" description="Basic and acidic residues" evidence="2">
    <location>
        <begin position="773"/>
        <end position="785"/>
    </location>
</feature>
<dbReference type="SUPFAM" id="SSF110296">
    <property type="entry name" value="Oligoxyloglucan reducing end-specific cellobiohydrolase"/>
    <property type="match status" value="1"/>
</dbReference>
<dbReference type="InterPro" id="IPR036278">
    <property type="entry name" value="Sialidase_sf"/>
</dbReference>
<evidence type="ECO:0000256" key="1">
    <source>
        <dbReference type="ARBA" id="ARBA00022737"/>
    </source>
</evidence>
<evidence type="ECO:0000259" key="3">
    <source>
        <dbReference type="Pfam" id="PF15902"/>
    </source>
</evidence>
<name>A0A160VFL2_9ZZZZ</name>
<dbReference type="EMBL" id="FAXC01000185">
    <property type="protein sequence ID" value="CUV09122.1"/>
    <property type="molecule type" value="Genomic_DNA"/>
</dbReference>
<dbReference type="Gene3D" id="2.60.40.4070">
    <property type="match status" value="1"/>
</dbReference>
<dbReference type="InterPro" id="IPR015943">
    <property type="entry name" value="WD40/YVTN_repeat-like_dom_sf"/>
</dbReference>
<dbReference type="AlphaFoldDB" id="A0A160VFL2"/>
<feature type="region of interest" description="Disordered" evidence="2">
    <location>
        <begin position="826"/>
        <end position="846"/>
    </location>
</feature>
<evidence type="ECO:0000256" key="2">
    <source>
        <dbReference type="SAM" id="MobiDB-lite"/>
    </source>
</evidence>
<gene>
    <name evidence="4" type="ORF">MGWOODY_Mmi2079</name>
</gene>
<dbReference type="PANTHER" id="PTHR43739:SF5">
    <property type="entry name" value="EXO-ALPHA-SIALIDASE"/>
    <property type="match status" value="1"/>
</dbReference>
<dbReference type="PANTHER" id="PTHR43739">
    <property type="entry name" value="XYLOGLUCANASE (EUROFUNG)"/>
    <property type="match status" value="1"/>
</dbReference>
<dbReference type="CDD" id="cd15482">
    <property type="entry name" value="Sialidase_non-viral"/>
    <property type="match status" value="1"/>
</dbReference>
<dbReference type="Pfam" id="PF15902">
    <property type="entry name" value="Sortilin-Vps10"/>
    <property type="match status" value="1"/>
</dbReference>
<feature type="region of interest" description="Disordered" evidence="2">
    <location>
        <begin position="764"/>
        <end position="785"/>
    </location>
</feature>